<reference evidence="1 2" key="1">
    <citation type="submission" date="2024-09" db="EMBL/GenBank/DDBJ databases">
        <title>Chromosome-scale assembly of Riccia fluitans.</title>
        <authorList>
            <person name="Paukszto L."/>
            <person name="Sawicki J."/>
            <person name="Karawczyk K."/>
            <person name="Piernik-Szablinska J."/>
            <person name="Szczecinska M."/>
            <person name="Mazdziarz M."/>
        </authorList>
    </citation>
    <scope>NUCLEOTIDE SEQUENCE [LARGE SCALE GENOMIC DNA]</scope>
    <source>
        <strain evidence="1">Rf_01</strain>
        <tissue evidence="1">Aerial parts of the thallus</tissue>
    </source>
</reference>
<proteinExistence type="predicted"/>
<evidence type="ECO:0000313" key="2">
    <source>
        <dbReference type="Proteomes" id="UP001605036"/>
    </source>
</evidence>
<evidence type="ECO:0000313" key="1">
    <source>
        <dbReference type="EMBL" id="KAL2643125.1"/>
    </source>
</evidence>
<dbReference type="Proteomes" id="UP001605036">
    <property type="component" value="Unassembled WGS sequence"/>
</dbReference>
<dbReference type="EMBL" id="JBHFFA010000002">
    <property type="protein sequence ID" value="KAL2643125.1"/>
    <property type="molecule type" value="Genomic_DNA"/>
</dbReference>
<protein>
    <submittedName>
        <fullName evidence="1">Uncharacterized protein</fullName>
    </submittedName>
</protein>
<keyword evidence="2" id="KW-1185">Reference proteome</keyword>
<name>A0ABD1Z5R9_9MARC</name>
<sequence length="86" mass="9973">MSDLPPEIFLDDDNMDSEAGVIPSTLDINFESRKATCEERKRVMASKMMETRYKIDNDDKWTGVGNFAKWSYQMWDKLTTQGQARS</sequence>
<accession>A0ABD1Z5R9</accession>
<comment type="caution">
    <text evidence="1">The sequence shown here is derived from an EMBL/GenBank/DDBJ whole genome shotgun (WGS) entry which is preliminary data.</text>
</comment>
<organism evidence="1 2">
    <name type="scientific">Riccia fluitans</name>
    <dbReference type="NCBI Taxonomy" id="41844"/>
    <lineage>
        <taxon>Eukaryota</taxon>
        <taxon>Viridiplantae</taxon>
        <taxon>Streptophyta</taxon>
        <taxon>Embryophyta</taxon>
        <taxon>Marchantiophyta</taxon>
        <taxon>Marchantiopsida</taxon>
        <taxon>Marchantiidae</taxon>
        <taxon>Marchantiales</taxon>
        <taxon>Ricciaceae</taxon>
        <taxon>Riccia</taxon>
    </lineage>
</organism>
<gene>
    <name evidence="1" type="ORF">R1flu_010712</name>
</gene>
<dbReference type="AlphaFoldDB" id="A0ABD1Z5R9"/>